<dbReference type="GeneID" id="28250677"/>
<dbReference type="InterPro" id="IPR002575">
    <property type="entry name" value="Aminoglycoside_PTrfase"/>
</dbReference>
<dbReference type="KEGG" id="rmb:K529_012545"/>
<dbReference type="SUPFAM" id="SSF56112">
    <property type="entry name" value="Protein kinase-like (PK-like)"/>
    <property type="match status" value="1"/>
</dbReference>
<dbReference type="EMBL" id="CP015230">
    <property type="protein sequence ID" value="ANP41599.1"/>
    <property type="molecule type" value="Genomic_DNA"/>
</dbReference>
<dbReference type="Proteomes" id="UP000013243">
    <property type="component" value="Chromosome"/>
</dbReference>
<gene>
    <name evidence="2" type="ORF">K529_012545</name>
</gene>
<dbReference type="RefSeq" id="WP_005618226.1">
    <property type="nucleotide sequence ID" value="NZ_CP015230.1"/>
</dbReference>
<dbReference type="InterPro" id="IPR011009">
    <property type="entry name" value="Kinase-like_dom_sf"/>
</dbReference>
<dbReference type="Gene3D" id="3.90.1200.10">
    <property type="match status" value="1"/>
</dbReference>
<sequence length="347" mass="39779">MPNKVPNRSPAFHREEPIAEVERRAVALWPRIANDVGLPVENVAFNMMLVNSSRRDRRAVIGVKTEDGQKFVLRTEFATINIKGHMGNLEQHRKAARALRDVSGVNVPNILWQDEVYPYALFEFAPGETAQRELTFADYGLTDRARLLRRIGCAVRALHENGAVSEQRFWPKAQLRDVEESAAQLRAGDIEVHKPKRFLGLCAMLHRFARNARGEIFHKVAQHGDLHFRNILVTEDLVSFVDFSRSGAASRHLDLVKLWQAKMPENLVQFGRKQDFGCVAAADWQAFEEGYGRNLTNDPVFQFTFLFRLYLIWRKLPPLGEPRKESEIEASLGADRIFSWFLEHHPS</sequence>
<dbReference type="OrthoDB" id="7845153at2"/>
<evidence type="ECO:0000259" key="1">
    <source>
        <dbReference type="Pfam" id="PF01636"/>
    </source>
</evidence>
<accession>A0A1B1A4U2</accession>
<dbReference type="Pfam" id="PF01636">
    <property type="entry name" value="APH"/>
    <property type="match status" value="1"/>
</dbReference>
<name>A0A1B1A4U2_9RHOB</name>
<reference evidence="2 3" key="1">
    <citation type="journal article" date="2016" name="ISME J.">
        <title>Global occurrence and heterogeneity of the Roseobacter-clade species Ruegeria mobilis.</title>
        <authorList>
            <person name="Sonnenschein E."/>
            <person name="Gram L."/>
        </authorList>
    </citation>
    <scope>NUCLEOTIDE SEQUENCE [LARGE SCALE GENOMIC DNA]</scope>
    <source>
        <strain evidence="2 3">F1926</strain>
    </source>
</reference>
<protein>
    <recommendedName>
        <fullName evidence="1">Aminoglycoside phosphotransferase domain-containing protein</fullName>
    </recommendedName>
</protein>
<dbReference type="STRING" id="1265309.K529_012545"/>
<evidence type="ECO:0000313" key="2">
    <source>
        <dbReference type="EMBL" id="ANP41599.1"/>
    </source>
</evidence>
<evidence type="ECO:0000313" key="3">
    <source>
        <dbReference type="Proteomes" id="UP000013243"/>
    </source>
</evidence>
<feature type="domain" description="Aminoglycoside phosphotransferase" evidence="1">
    <location>
        <begin position="63"/>
        <end position="264"/>
    </location>
</feature>
<proteinExistence type="predicted"/>
<organism evidence="2 3">
    <name type="scientific">Tritonibacter mobilis F1926</name>
    <dbReference type="NCBI Taxonomy" id="1265309"/>
    <lineage>
        <taxon>Bacteria</taxon>
        <taxon>Pseudomonadati</taxon>
        <taxon>Pseudomonadota</taxon>
        <taxon>Alphaproteobacteria</taxon>
        <taxon>Rhodobacterales</taxon>
        <taxon>Paracoccaceae</taxon>
        <taxon>Tritonibacter</taxon>
    </lineage>
</organism>
<dbReference type="AlphaFoldDB" id="A0A1B1A4U2"/>